<dbReference type="OMA" id="YHFIHAA"/>
<dbReference type="Pfam" id="PF08447">
    <property type="entry name" value="PAS_3"/>
    <property type="match status" value="1"/>
</dbReference>
<dbReference type="Ensembl" id="ENSHCOT00000003661.1">
    <property type="protein sequence ID" value="ENSHCOP00000021428.1"/>
    <property type="gene ID" value="ENSHCOG00000008248.1"/>
</dbReference>
<sequence length="990" mass="110001">MLVSSAVYAVKKRKKPLQKAPKLPPPEGAQSNPSKRHRDRLNNELDKLTSLLPFTEDVCARLDKLSVLRLAVGYLKVKSFFNATPKNGQNGCSKPSPMLWGDVHNAFLSSTGTSQVSSIDGVSFSEGDLLLQALNGFVLVVTTEGYVFYASPSIQDFLGFQQSDVIHQSVFELIHTDDRALFRRQLHFAFDPHSSQQDRIAVGSNEQNSSEVSTNIQDYNPQVIPPEKSSFLERNFCCRFRCLLDNSSGFVALNFCGRLKFLHGQNRVSELQEQVLPQLALFAIAMPVQPPSILEIRTKTLMFQSKHKLDFTPIGIDTRGKVVLGYSEAELCMKRSGYSFIHAADMMYCADNHVRMIKTGESGFTVFRLLTKKGMWLWVQANARLVFKEGKPDFVVARQRALTNEEGEEHFRHHRLQQSFGFTTGESLLYDLAPTVDMPDTCSPAKQRKLDNYSVRPNSLLGCILNQDQSVYCQHNSANTLNTLNDTAFKDTHATVSVPGDTWQHLSPKAAVDSMIRSEDTIKDVMETLQQILGEGELADVVDATPDELKSWESTLLKVRTNSCDLGDDLNDLIIEDILLYVEEQLQNEAALKVPEQLETCVQTLNVQNRGPVHHGMVQSFSWPQKPESHLLPSRGQMSEQPSAVVRTMELTHIGLPQLSSSGLNVPVAEPISSEQALFLPARLHGDQNHTGRPPKILDAHLADSCRETEKLRSIQMKFMDNNQEIVLCRQPSHIHPNQMVHPNRNCHERRAPNLAVAHHAQTQPEFSLQSGQKNSNHRDTQNNVSRGPVITAEASCMHSHFVPPTQDGENQRQSWQLEPPPQTQLISSGPMSVNCWSEFQPNPGLAVNHDPAPYSPVFRTSFPAEHGIGGAPVMASSSCMFKTTPRSVPANVGHVSQTAPCQRLKDSISHISSPSSFYQAASKSMFNSDTAPLSCQITPDSRNLPMQQQPYLNLSDQLISHSVVGNGVLALPHCATGIPIPKRTNGNMN</sequence>
<dbReference type="FunFam" id="3.30.450.20:FF:000035">
    <property type="entry name" value="Aryl hydrocarbon receptor"/>
    <property type="match status" value="1"/>
</dbReference>
<keyword evidence="4" id="KW-0010">Activator</keyword>
<feature type="region of interest" description="Disordered" evidence="7">
    <location>
        <begin position="1"/>
        <end position="38"/>
    </location>
</feature>
<dbReference type="SUPFAM" id="SSF47459">
    <property type="entry name" value="HLH, helix-loop-helix DNA-binding domain"/>
    <property type="match status" value="1"/>
</dbReference>
<dbReference type="STRING" id="109280.ENSHCOP00000021428"/>
<feature type="region of interest" description="Disordered" evidence="7">
    <location>
        <begin position="801"/>
        <end position="830"/>
    </location>
</feature>
<evidence type="ECO:0000313" key="11">
    <source>
        <dbReference type="Proteomes" id="UP000264820"/>
    </source>
</evidence>
<keyword evidence="11" id="KW-1185">Reference proteome</keyword>
<dbReference type="InterPro" id="IPR013655">
    <property type="entry name" value="PAS_fold_3"/>
</dbReference>
<reference evidence="10" key="1">
    <citation type="submission" date="2025-08" db="UniProtKB">
        <authorList>
            <consortium name="Ensembl"/>
        </authorList>
    </citation>
    <scope>IDENTIFICATION</scope>
</reference>
<organism evidence="10 11">
    <name type="scientific">Hippocampus comes</name>
    <name type="common">Tiger tail seahorse</name>
    <dbReference type="NCBI Taxonomy" id="109280"/>
    <lineage>
        <taxon>Eukaryota</taxon>
        <taxon>Metazoa</taxon>
        <taxon>Chordata</taxon>
        <taxon>Craniata</taxon>
        <taxon>Vertebrata</taxon>
        <taxon>Euteleostomi</taxon>
        <taxon>Actinopterygii</taxon>
        <taxon>Neopterygii</taxon>
        <taxon>Teleostei</taxon>
        <taxon>Neoteleostei</taxon>
        <taxon>Acanthomorphata</taxon>
        <taxon>Syngnathiaria</taxon>
        <taxon>Syngnathiformes</taxon>
        <taxon>Syngnathoidei</taxon>
        <taxon>Syngnathidae</taxon>
        <taxon>Hippocampus</taxon>
    </lineage>
</organism>
<dbReference type="GO" id="GO:0046983">
    <property type="term" value="F:protein dimerization activity"/>
    <property type="evidence" value="ECO:0007669"/>
    <property type="project" value="InterPro"/>
</dbReference>
<dbReference type="SUPFAM" id="SSF55785">
    <property type="entry name" value="PYP-like sensor domain (PAS domain)"/>
    <property type="match status" value="2"/>
</dbReference>
<dbReference type="CDD" id="cd00130">
    <property type="entry name" value="PAS"/>
    <property type="match status" value="2"/>
</dbReference>
<dbReference type="CDD" id="cd19696">
    <property type="entry name" value="bHLH-PAS_AhR_like"/>
    <property type="match status" value="1"/>
</dbReference>
<dbReference type="Pfam" id="PF00989">
    <property type="entry name" value="PAS"/>
    <property type="match status" value="1"/>
</dbReference>
<feature type="compositionally biased region" description="Polar residues" evidence="7">
    <location>
        <begin position="808"/>
        <end position="817"/>
    </location>
</feature>
<dbReference type="GO" id="GO:0034751">
    <property type="term" value="C:aryl hydrocarbon receptor complex"/>
    <property type="evidence" value="ECO:0007669"/>
    <property type="project" value="TreeGrafter"/>
</dbReference>
<keyword evidence="2" id="KW-0805">Transcription regulation</keyword>
<evidence type="ECO:0000256" key="3">
    <source>
        <dbReference type="ARBA" id="ARBA00023125"/>
    </source>
</evidence>
<evidence type="ECO:0000256" key="7">
    <source>
        <dbReference type="SAM" id="MobiDB-lite"/>
    </source>
</evidence>
<dbReference type="PROSITE" id="PS50888">
    <property type="entry name" value="BHLH"/>
    <property type="match status" value="1"/>
</dbReference>
<dbReference type="GO" id="GO:0005634">
    <property type="term" value="C:nucleus"/>
    <property type="evidence" value="ECO:0007669"/>
    <property type="project" value="UniProtKB-SubCell"/>
</dbReference>
<dbReference type="PANTHER" id="PTHR10649:SF17">
    <property type="entry name" value="ARYL HYDROCARBON RECEPTOR 2"/>
    <property type="match status" value="1"/>
</dbReference>
<keyword evidence="3" id="KW-0238">DNA-binding</keyword>
<dbReference type="PROSITE" id="PS50112">
    <property type="entry name" value="PAS"/>
    <property type="match status" value="1"/>
</dbReference>
<protein>
    <submittedName>
        <fullName evidence="10">Aryl hydrocarbon receptor 2</fullName>
    </submittedName>
</protein>
<evidence type="ECO:0000256" key="5">
    <source>
        <dbReference type="ARBA" id="ARBA00023163"/>
    </source>
</evidence>
<dbReference type="Gene3D" id="3.30.450.20">
    <property type="entry name" value="PAS domain"/>
    <property type="match status" value="2"/>
</dbReference>
<dbReference type="RefSeq" id="XP_019732799.1">
    <property type="nucleotide sequence ID" value="XM_019877240.1"/>
</dbReference>
<dbReference type="KEGG" id="hcq:109520192"/>
<evidence type="ECO:0000256" key="1">
    <source>
        <dbReference type="ARBA" id="ARBA00004123"/>
    </source>
</evidence>
<accession>A0A3Q2Z5Y8</accession>
<evidence type="ECO:0000259" key="8">
    <source>
        <dbReference type="PROSITE" id="PS50112"/>
    </source>
</evidence>
<dbReference type="InterPro" id="IPR039091">
    <property type="entry name" value="AHR/AHRR"/>
</dbReference>
<evidence type="ECO:0000256" key="2">
    <source>
        <dbReference type="ARBA" id="ARBA00023015"/>
    </source>
</evidence>
<feature type="compositionally biased region" description="Polar residues" evidence="7">
    <location>
        <begin position="761"/>
        <end position="775"/>
    </location>
</feature>
<dbReference type="InterPro" id="IPR013767">
    <property type="entry name" value="PAS_fold"/>
</dbReference>
<dbReference type="Gene3D" id="4.10.280.10">
    <property type="entry name" value="Helix-loop-helix DNA-binding domain"/>
    <property type="match status" value="1"/>
</dbReference>
<evidence type="ECO:0000259" key="9">
    <source>
        <dbReference type="PROSITE" id="PS50888"/>
    </source>
</evidence>
<dbReference type="InterPro" id="IPR000014">
    <property type="entry name" value="PAS"/>
</dbReference>
<dbReference type="GeneTree" id="ENSGT00940000154486"/>
<dbReference type="GO" id="GO:0006805">
    <property type="term" value="P:xenobiotic metabolic process"/>
    <property type="evidence" value="ECO:0007669"/>
    <property type="project" value="InterPro"/>
</dbReference>
<dbReference type="GO" id="GO:0000976">
    <property type="term" value="F:transcription cis-regulatory region binding"/>
    <property type="evidence" value="ECO:0007669"/>
    <property type="project" value="TreeGrafter"/>
</dbReference>
<reference evidence="10" key="2">
    <citation type="submission" date="2025-09" db="UniProtKB">
        <authorList>
            <consortium name="Ensembl"/>
        </authorList>
    </citation>
    <scope>IDENTIFICATION</scope>
</reference>
<evidence type="ECO:0000313" key="10">
    <source>
        <dbReference type="Ensembl" id="ENSHCOP00000021428.1"/>
    </source>
</evidence>
<evidence type="ECO:0000256" key="6">
    <source>
        <dbReference type="ARBA" id="ARBA00023242"/>
    </source>
</evidence>
<feature type="domain" description="PAS" evidence="8">
    <location>
        <begin position="130"/>
        <end position="193"/>
    </location>
</feature>
<dbReference type="AlphaFoldDB" id="A0A3Q2Z5Y8"/>
<keyword evidence="6" id="KW-0539">Nucleus</keyword>
<feature type="domain" description="BHLH" evidence="9">
    <location>
        <begin position="25"/>
        <end position="78"/>
    </location>
</feature>
<dbReference type="SMART" id="SM00353">
    <property type="entry name" value="HLH"/>
    <property type="match status" value="1"/>
</dbReference>
<dbReference type="SMART" id="SM00091">
    <property type="entry name" value="PAS"/>
    <property type="match status" value="2"/>
</dbReference>
<dbReference type="PANTHER" id="PTHR10649">
    <property type="entry name" value="ARYL HYDROCARBON RECEPTOR"/>
    <property type="match status" value="1"/>
</dbReference>
<dbReference type="GeneID" id="109520192"/>
<keyword evidence="5" id="KW-0804">Transcription</keyword>
<evidence type="ECO:0000256" key="4">
    <source>
        <dbReference type="ARBA" id="ARBA00023159"/>
    </source>
</evidence>
<comment type="subcellular location">
    <subcellularLocation>
        <location evidence="1">Nucleus</location>
    </subcellularLocation>
</comment>
<dbReference type="Proteomes" id="UP000264820">
    <property type="component" value="Unplaced"/>
</dbReference>
<dbReference type="GO" id="GO:0004879">
    <property type="term" value="F:nuclear receptor activity"/>
    <property type="evidence" value="ECO:0007669"/>
    <property type="project" value="TreeGrafter"/>
</dbReference>
<dbReference type="OrthoDB" id="6099906at2759"/>
<name>A0A3Q2Z5Y8_HIPCM</name>
<dbReference type="InterPro" id="IPR011598">
    <property type="entry name" value="bHLH_dom"/>
</dbReference>
<feature type="region of interest" description="Disordered" evidence="7">
    <location>
        <begin position="759"/>
        <end position="785"/>
    </location>
</feature>
<dbReference type="InterPro" id="IPR036638">
    <property type="entry name" value="HLH_DNA-bd_sf"/>
</dbReference>
<proteinExistence type="predicted"/>
<dbReference type="Pfam" id="PF00010">
    <property type="entry name" value="HLH"/>
    <property type="match status" value="1"/>
</dbReference>
<dbReference type="FunFam" id="3.30.450.20:FF:000019">
    <property type="entry name" value="Aryl hydrocarbon receptor 1"/>
    <property type="match status" value="1"/>
</dbReference>
<dbReference type="InterPro" id="IPR035965">
    <property type="entry name" value="PAS-like_dom_sf"/>
</dbReference>